<dbReference type="EMBL" id="LLXH01000134">
    <property type="protein sequence ID" value="PKC72222.1"/>
    <property type="molecule type" value="Genomic_DNA"/>
</dbReference>
<proteinExistence type="predicted"/>
<sequence>MLNRCHQFVFGRNGSYLLSNNTSRNKIMINITDNTSDIVACYLLTTGDYSLANKSD</sequence>
<organism evidence="1 2">
    <name type="scientific">Rhizophagus irregularis</name>
    <dbReference type="NCBI Taxonomy" id="588596"/>
    <lineage>
        <taxon>Eukaryota</taxon>
        <taxon>Fungi</taxon>
        <taxon>Fungi incertae sedis</taxon>
        <taxon>Mucoromycota</taxon>
        <taxon>Glomeromycotina</taxon>
        <taxon>Glomeromycetes</taxon>
        <taxon>Glomerales</taxon>
        <taxon>Glomeraceae</taxon>
        <taxon>Rhizophagus</taxon>
    </lineage>
</organism>
<dbReference type="Proteomes" id="UP000232688">
    <property type="component" value="Unassembled WGS sequence"/>
</dbReference>
<evidence type="ECO:0000313" key="1">
    <source>
        <dbReference type="EMBL" id="PKC72222.1"/>
    </source>
</evidence>
<reference evidence="1 2" key="1">
    <citation type="submission" date="2017-10" db="EMBL/GenBank/DDBJ databases">
        <title>Extensive intraspecific genome diversity in a model arbuscular mycorrhizal fungus.</title>
        <authorList>
            <person name="Chen E.C.H."/>
            <person name="Morin E."/>
            <person name="Baudet D."/>
            <person name="Noel J."/>
            <person name="Ndikumana S."/>
            <person name="Charron P."/>
            <person name="St-Onge C."/>
            <person name="Giorgi J."/>
            <person name="Grigoriev I.V."/>
            <person name="Roux C."/>
            <person name="Martin F.M."/>
            <person name="Corradi N."/>
        </authorList>
    </citation>
    <scope>NUCLEOTIDE SEQUENCE [LARGE SCALE GENOMIC DNA]</scope>
    <source>
        <strain evidence="1 2">A1</strain>
    </source>
</reference>
<reference evidence="1 2" key="2">
    <citation type="submission" date="2017-10" db="EMBL/GenBank/DDBJ databases">
        <title>Genome analyses suggest a sexual origin of heterokaryosis in a supposedly ancient asexual fungus.</title>
        <authorList>
            <person name="Corradi N."/>
            <person name="Sedzielewska K."/>
            <person name="Noel J."/>
            <person name="Charron P."/>
            <person name="Farinelli L."/>
            <person name="Marton T."/>
            <person name="Kruger M."/>
            <person name="Pelin A."/>
            <person name="Brachmann A."/>
            <person name="Corradi N."/>
        </authorList>
    </citation>
    <scope>NUCLEOTIDE SEQUENCE [LARGE SCALE GENOMIC DNA]</scope>
    <source>
        <strain evidence="1 2">A1</strain>
    </source>
</reference>
<protein>
    <submittedName>
        <fullName evidence="1">Uncharacterized protein</fullName>
    </submittedName>
</protein>
<dbReference type="AlphaFoldDB" id="A0A2N0S9J4"/>
<gene>
    <name evidence="1" type="ORF">RhiirA1_452578</name>
</gene>
<evidence type="ECO:0000313" key="2">
    <source>
        <dbReference type="Proteomes" id="UP000232688"/>
    </source>
</evidence>
<name>A0A2N0S9J4_9GLOM</name>
<accession>A0A2N0S9J4</accession>
<comment type="caution">
    <text evidence="1">The sequence shown here is derived from an EMBL/GenBank/DDBJ whole genome shotgun (WGS) entry which is preliminary data.</text>
</comment>
<dbReference type="VEuPathDB" id="FungiDB:RhiirA1_452578"/>